<dbReference type="Pfam" id="PF00072">
    <property type="entry name" value="Response_reg"/>
    <property type="match status" value="1"/>
</dbReference>
<proteinExistence type="predicted"/>
<evidence type="ECO:0000259" key="16">
    <source>
        <dbReference type="PROSITE" id="PS51755"/>
    </source>
</evidence>
<keyword evidence="5 13" id="KW-0597">Phosphoprotein</keyword>
<dbReference type="InterPro" id="IPR011879">
    <property type="entry name" value="Sig_transdc_resp-reg_PhoB"/>
</dbReference>
<evidence type="ECO:0000256" key="10">
    <source>
        <dbReference type="ARBA" id="ARBA00023159"/>
    </source>
</evidence>
<dbReference type="Pfam" id="PF00486">
    <property type="entry name" value="Trans_reg_C"/>
    <property type="match status" value="1"/>
</dbReference>
<evidence type="ECO:0000256" key="14">
    <source>
        <dbReference type="PROSITE-ProRule" id="PRU01091"/>
    </source>
</evidence>
<dbReference type="InterPro" id="IPR001789">
    <property type="entry name" value="Sig_transdc_resp-reg_receiver"/>
</dbReference>
<dbReference type="GO" id="GO:0006355">
    <property type="term" value="P:regulation of DNA-templated transcription"/>
    <property type="evidence" value="ECO:0007669"/>
    <property type="project" value="InterPro"/>
</dbReference>
<dbReference type="PROSITE" id="PS51755">
    <property type="entry name" value="OMPR_PHOB"/>
    <property type="match status" value="1"/>
</dbReference>
<keyword evidence="8" id="KW-0805">Transcription regulation</keyword>
<dbReference type="Proteomes" id="UP000029273">
    <property type="component" value="Unassembled WGS sequence"/>
</dbReference>
<dbReference type="GO" id="GO:0005829">
    <property type="term" value="C:cytosol"/>
    <property type="evidence" value="ECO:0007669"/>
    <property type="project" value="TreeGrafter"/>
</dbReference>
<keyword evidence="4" id="KW-0963">Cytoplasm</keyword>
<dbReference type="InterPro" id="IPR001867">
    <property type="entry name" value="OmpR/PhoB-type_DNA-bd"/>
</dbReference>
<protein>
    <recommendedName>
        <fullName evidence="2">Phosphate regulon transcriptional regulatory protein PhoB</fullName>
    </recommendedName>
</protein>
<evidence type="ECO:0000256" key="8">
    <source>
        <dbReference type="ARBA" id="ARBA00023015"/>
    </source>
</evidence>
<evidence type="ECO:0000259" key="15">
    <source>
        <dbReference type="PROSITE" id="PS50110"/>
    </source>
</evidence>
<comment type="subcellular location">
    <subcellularLocation>
        <location evidence="1">Cytoplasm</location>
    </subcellularLocation>
</comment>
<evidence type="ECO:0000256" key="2">
    <source>
        <dbReference type="ARBA" id="ARBA00013332"/>
    </source>
</evidence>
<dbReference type="FunFam" id="1.10.10.10:FF:000011">
    <property type="entry name" value="Phosphate regulon transcriptional regulator PhoB"/>
    <property type="match status" value="1"/>
</dbReference>
<dbReference type="PANTHER" id="PTHR48111">
    <property type="entry name" value="REGULATOR OF RPOS"/>
    <property type="match status" value="1"/>
</dbReference>
<evidence type="ECO:0000256" key="12">
    <source>
        <dbReference type="ARBA" id="ARBA00024735"/>
    </source>
</evidence>
<keyword evidence="18" id="KW-1185">Reference proteome</keyword>
<dbReference type="EMBL" id="JQSG02000006">
    <property type="protein sequence ID" value="OBS08604.1"/>
    <property type="molecule type" value="Genomic_DNA"/>
</dbReference>
<evidence type="ECO:0000256" key="9">
    <source>
        <dbReference type="ARBA" id="ARBA00023125"/>
    </source>
</evidence>
<feature type="domain" description="Response regulatory" evidence="15">
    <location>
        <begin position="14"/>
        <end position="130"/>
    </location>
</feature>
<feature type="domain" description="OmpR/PhoB-type" evidence="16">
    <location>
        <begin position="139"/>
        <end position="237"/>
    </location>
</feature>
<keyword evidence="11" id="KW-0804">Transcription</keyword>
<feature type="DNA-binding region" description="OmpR/PhoB-type" evidence="14">
    <location>
        <begin position="139"/>
        <end position="237"/>
    </location>
</feature>
<dbReference type="Gene3D" id="3.40.50.2300">
    <property type="match status" value="1"/>
</dbReference>
<dbReference type="AlphaFoldDB" id="A0A1A6C227"/>
<comment type="caution">
    <text evidence="17">The sequence shown here is derived from an EMBL/GenBank/DDBJ whole genome shotgun (WGS) entry which is preliminary data.</text>
</comment>
<sequence>MIQAIPGKHMTANDILLVEDEPAIREMVGFALGRAGLEVREAADVGQAQTMLAERLPDLVLLDWMLPGVSGIDYARRLKREDYTRDLPIIMLTARGDENDKVGGLDAGVDDYVTKPFSPRELVARIRAVLRRARPEPGEQPLEVGGLVLNSSSHRVTADGTELEMGPTEFRLLQFFMAHPERVYSREQLLDRVWGRNAYVEERTVDVHILRLRKALNPYGYDGLVQTVRGAGYRFSARN</sequence>
<dbReference type="PANTHER" id="PTHR48111:SF40">
    <property type="entry name" value="PHOSPHATE REGULON TRANSCRIPTIONAL REGULATORY PROTEIN PHOB"/>
    <property type="match status" value="1"/>
</dbReference>
<dbReference type="GO" id="GO:0000976">
    <property type="term" value="F:transcription cis-regulatory region binding"/>
    <property type="evidence" value="ECO:0007669"/>
    <property type="project" value="TreeGrafter"/>
</dbReference>
<dbReference type="GO" id="GO:0000156">
    <property type="term" value="F:phosphorelay response regulator activity"/>
    <property type="evidence" value="ECO:0007669"/>
    <property type="project" value="InterPro"/>
</dbReference>
<dbReference type="GO" id="GO:0032993">
    <property type="term" value="C:protein-DNA complex"/>
    <property type="evidence" value="ECO:0007669"/>
    <property type="project" value="TreeGrafter"/>
</dbReference>
<dbReference type="Gene3D" id="6.10.250.690">
    <property type="match status" value="1"/>
</dbReference>
<dbReference type="FunFam" id="3.40.50.2300:FF:000001">
    <property type="entry name" value="DNA-binding response regulator PhoB"/>
    <property type="match status" value="1"/>
</dbReference>
<reference evidence="17 18" key="1">
    <citation type="journal article" date="2014" name="Genome Announc.">
        <title>Draft Genome Sequence of the Iron-Oxidizing, Acidophilic, and Halotolerant 'Thiobacillus prosperus' Type Strain DSM 5130.</title>
        <authorList>
            <person name="Ossandon F.J."/>
            <person name="Cardenas J.P."/>
            <person name="Corbett M."/>
            <person name="Quatrini R."/>
            <person name="Holmes D.S."/>
            <person name="Watkin E."/>
        </authorList>
    </citation>
    <scope>NUCLEOTIDE SEQUENCE [LARGE SCALE GENOMIC DNA]</scope>
    <source>
        <strain evidence="17 18">DSM 5130</strain>
    </source>
</reference>
<keyword evidence="10" id="KW-0010">Activator</keyword>
<dbReference type="STRING" id="160660.BJI67_12225"/>
<evidence type="ECO:0000256" key="3">
    <source>
        <dbReference type="ARBA" id="ARBA00022448"/>
    </source>
</evidence>
<evidence type="ECO:0000256" key="11">
    <source>
        <dbReference type="ARBA" id="ARBA00023163"/>
    </source>
</evidence>
<dbReference type="SUPFAM" id="SSF52172">
    <property type="entry name" value="CheY-like"/>
    <property type="match status" value="1"/>
</dbReference>
<dbReference type="CDD" id="cd00383">
    <property type="entry name" value="trans_reg_C"/>
    <property type="match status" value="1"/>
</dbReference>
<evidence type="ECO:0000256" key="7">
    <source>
        <dbReference type="ARBA" id="ARBA00023012"/>
    </source>
</evidence>
<dbReference type="InterPro" id="IPR011006">
    <property type="entry name" value="CheY-like_superfamily"/>
</dbReference>
<feature type="modified residue" description="4-aspartylphosphate" evidence="13">
    <location>
        <position position="63"/>
    </location>
</feature>
<organism evidence="17 18">
    <name type="scientific">Acidihalobacter prosperus</name>
    <dbReference type="NCBI Taxonomy" id="160660"/>
    <lineage>
        <taxon>Bacteria</taxon>
        <taxon>Pseudomonadati</taxon>
        <taxon>Pseudomonadota</taxon>
        <taxon>Gammaproteobacteria</taxon>
        <taxon>Chromatiales</taxon>
        <taxon>Ectothiorhodospiraceae</taxon>
        <taxon>Acidihalobacter</taxon>
    </lineage>
</organism>
<dbReference type="GO" id="GO:0006817">
    <property type="term" value="P:phosphate ion transport"/>
    <property type="evidence" value="ECO:0007669"/>
    <property type="project" value="UniProtKB-KW"/>
</dbReference>
<name>A0A1A6C227_9GAMM</name>
<evidence type="ECO:0000256" key="5">
    <source>
        <dbReference type="ARBA" id="ARBA00022553"/>
    </source>
</evidence>
<dbReference type="PROSITE" id="PS50110">
    <property type="entry name" value="RESPONSE_REGULATORY"/>
    <property type="match status" value="1"/>
</dbReference>
<dbReference type="SMART" id="SM00448">
    <property type="entry name" value="REC"/>
    <property type="match status" value="1"/>
</dbReference>
<keyword evidence="9 14" id="KW-0238">DNA-binding</keyword>
<comment type="function">
    <text evidence="12">This protein is a positive regulator for the phosphate regulon. Transcription of this operon is positively regulated by PhoB and PhoR when phosphate is limited.</text>
</comment>
<dbReference type="CDD" id="cd17618">
    <property type="entry name" value="REC_OmpR_PhoB"/>
    <property type="match status" value="1"/>
</dbReference>
<dbReference type="SUPFAM" id="SSF46894">
    <property type="entry name" value="C-terminal effector domain of the bipartite response regulators"/>
    <property type="match status" value="1"/>
</dbReference>
<dbReference type="SMART" id="SM00862">
    <property type="entry name" value="Trans_reg_C"/>
    <property type="match status" value="1"/>
</dbReference>
<gene>
    <name evidence="17" type="ORF">Thpro_022854</name>
</gene>
<keyword evidence="7" id="KW-0902">Two-component regulatory system</keyword>
<dbReference type="Gene3D" id="1.10.10.10">
    <property type="entry name" value="Winged helix-like DNA-binding domain superfamily/Winged helix DNA-binding domain"/>
    <property type="match status" value="1"/>
</dbReference>
<dbReference type="InterPro" id="IPR016032">
    <property type="entry name" value="Sig_transdc_resp-reg_C-effctor"/>
</dbReference>
<keyword evidence="6" id="KW-0592">Phosphate transport</keyword>
<dbReference type="InterPro" id="IPR039420">
    <property type="entry name" value="WalR-like"/>
</dbReference>
<evidence type="ECO:0000256" key="6">
    <source>
        <dbReference type="ARBA" id="ARBA00022592"/>
    </source>
</evidence>
<dbReference type="NCBIfam" id="TIGR02154">
    <property type="entry name" value="PhoB"/>
    <property type="match status" value="1"/>
</dbReference>
<dbReference type="InterPro" id="IPR036388">
    <property type="entry name" value="WH-like_DNA-bd_sf"/>
</dbReference>
<evidence type="ECO:0000313" key="18">
    <source>
        <dbReference type="Proteomes" id="UP000029273"/>
    </source>
</evidence>
<evidence type="ECO:0000256" key="1">
    <source>
        <dbReference type="ARBA" id="ARBA00004496"/>
    </source>
</evidence>
<evidence type="ECO:0000256" key="13">
    <source>
        <dbReference type="PROSITE-ProRule" id="PRU00169"/>
    </source>
</evidence>
<accession>A0A1A6C227</accession>
<evidence type="ECO:0000313" key="17">
    <source>
        <dbReference type="EMBL" id="OBS08604.1"/>
    </source>
</evidence>
<keyword evidence="3" id="KW-0813">Transport</keyword>
<evidence type="ECO:0000256" key="4">
    <source>
        <dbReference type="ARBA" id="ARBA00022490"/>
    </source>
</evidence>